<evidence type="ECO:0000256" key="6">
    <source>
        <dbReference type="ARBA" id="ARBA00056461"/>
    </source>
</evidence>
<dbReference type="PANTHER" id="PTHR12683">
    <property type="entry name" value="CDK-ACTIVATING KINASE ASSEMBLY FACTOR MAT1"/>
    <property type="match status" value="1"/>
</dbReference>
<evidence type="ECO:0000256" key="4">
    <source>
        <dbReference type="ARBA" id="ARBA00022833"/>
    </source>
</evidence>
<dbReference type="InterPro" id="IPR001841">
    <property type="entry name" value="Znf_RING"/>
</dbReference>
<dbReference type="Pfam" id="PF06391">
    <property type="entry name" value="MAT1"/>
    <property type="match status" value="1"/>
</dbReference>
<dbReference type="GO" id="GO:0005675">
    <property type="term" value="C:transcription factor TFIIH holo complex"/>
    <property type="evidence" value="ECO:0007669"/>
    <property type="project" value="UniProtKB-UniRule"/>
</dbReference>
<accession>A0A8D1ZXN0</accession>
<evidence type="ECO:0000256" key="2">
    <source>
        <dbReference type="ARBA" id="ARBA00022723"/>
    </source>
</evidence>
<keyword evidence="5 9" id="KW-0539">Nucleus</keyword>
<dbReference type="PROSITE" id="PS00518">
    <property type="entry name" value="ZF_RING_1"/>
    <property type="match status" value="1"/>
</dbReference>
<keyword evidence="4" id="KW-0862">Zinc</keyword>
<dbReference type="SUPFAM" id="SSF57850">
    <property type="entry name" value="RING/U-box"/>
    <property type="match status" value="1"/>
</dbReference>
<dbReference type="NCBIfam" id="TIGR00570">
    <property type="entry name" value="cdk7"/>
    <property type="match status" value="1"/>
</dbReference>
<evidence type="ECO:0000256" key="9">
    <source>
        <dbReference type="PIRNR" id="PIRNR003338"/>
    </source>
</evidence>
<dbReference type="InterPro" id="IPR013083">
    <property type="entry name" value="Znf_RING/FYVE/PHD"/>
</dbReference>
<evidence type="ECO:0000256" key="10">
    <source>
        <dbReference type="PROSITE-ProRule" id="PRU00175"/>
    </source>
</evidence>
<dbReference type="GO" id="GO:0061575">
    <property type="term" value="F:cyclin-dependent protein serine/threonine kinase activator activity"/>
    <property type="evidence" value="ECO:0007669"/>
    <property type="project" value="UniProtKB-UniRule"/>
</dbReference>
<comment type="subcellular location">
    <subcellularLocation>
        <location evidence="1 9">Nucleus</location>
    </subcellularLocation>
</comment>
<evidence type="ECO:0000256" key="7">
    <source>
        <dbReference type="ARBA" id="ARBA00062727"/>
    </source>
</evidence>
<dbReference type="Proteomes" id="UP000694725">
    <property type="component" value="Unplaced"/>
</dbReference>
<protein>
    <recommendedName>
        <fullName evidence="8 9">CDK-activating kinase assembly factor MAT1</fullName>
    </recommendedName>
    <alternativeName>
        <fullName evidence="9">CDK7/cyclin-H assembly factor</fullName>
    </alternativeName>
    <alternativeName>
        <fullName evidence="9">Menage a trois</fullName>
    </alternativeName>
    <alternativeName>
        <fullName evidence="9">RING finger protein MAT1</fullName>
    </alternativeName>
</protein>
<name>A0A8D1ZXN0_PIG</name>
<dbReference type="InterPro" id="IPR017907">
    <property type="entry name" value="Znf_RING_CS"/>
</dbReference>
<keyword evidence="3 10" id="KW-0863">Zinc-finger</keyword>
<dbReference type="InterPro" id="IPR057657">
    <property type="entry name" value="MAT1_CAK-anch"/>
</dbReference>
<dbReference type="FunFam" id="3.30.40.10:FF:000037">
    <property type="entry name" value="Cdk-activating kinase assembly factor MAT1, centre"/>
    <property type="match status" value="1"/>
</dbReference>
<gene>
    <name evidence="13" type="primary">MNAT1</name>
</gene>
<feature type="coiled-coil region" evidence="11">
    <location>
        <begin position="115"/>
        <end position="173"/>
    </location>
</feature>
<dbReference type="AlphaFoldDB" id="A0A8D1ZXN0"/>
<dbReference type="PROSITE" id="PS50089">
    <property type="entry name" value="ZF_RING_2"/>
    <property type="match status" value="1"/>
</dbReference>
<dbReference type="PROSITE" id="PS50330">
    <property type="entry name" value="UIM"/>
    <property type="match status" value="1"/>
</dbReference>
<evidence type="ECO:0000313" key="14">
    <source>
        <dbReference type="Proteomes" id="UP000694725"/>
    </source>
</evidence>
<dbReference type="GO" id="GO:0008270">
    <property type="term" value="F:zinc ion binding"/>
    <property type="evidence" value="ECO:0007669"/>
    <property type="project" value="UniProtKB-KW"/>
</dbReference>
<keyword evidence="9" id="KW-0804">Transcription</keyword>
<dbReference type="Gene3D" id="3.30.40.10">
    <property type="entry name" value="Zinc/RING finger domain, C3HC4 (zinc finger)"/>
    <property type="match status" value="1"/>
</dbReference>
<evidence type="ECO:0000256" key="11">
    <source>
        <dbReference type="SAM" id="Coils"/>
    </source>
</evidence>
<dbReference type="Ensembl" id="ENSSSCT00065096061.1">
    <property type="protein sequence ID" value="ENSSSCP00065042039.1"/>
    <property type="gene ID" value="ENSSSCG00065069968.1"/>
</dbReference>
<evidence type="ECO:0000256" key="3">
    <source>
        <dbReference type="ARBA" id="ARBA00022771"/>
    </source>
</evidence>
<evidence type="ECO:0000256" key="8">
    <source>
        <dbReference type="ARBA" id="ARBA00074719"/>
    </source>
</evidence>
<comment type="subunit">
    <text evidence="7">Associates primarily with CDK7 and cyclin H to form the CAK complex. CAK can further associate with the core-TFIIH to form the TFIIH basal transcription factor.</text>
</comment>
<comment type="subunit">
    <text evidence="9">Associates with CDK7 and cyclin H.</text>
</comment>
<dbReference type="SMART" id="SM00184">
    <property type="entry name" value="RING"/>
    <property type="match status" value="1"/>
</dbReference>
<dbReference type="InterPro" id="IPR003903">
    <property type="entry name" value="UIM_dom"/>
</dbReference>
<evidence type="ECO:0000313" key="13">
    <source>
        <dbReference type="Ensembl" id="ENSSSCP00065042039.1"/>
    </source>
</evidence>
<keyword evidence="2" id="KW-0479">Metal-binding</keyword>
<comment type="function">
    <text evidence="6">Stabilizes the cyclin H-CDK7 complex to form a functional CDK-activating kinase (CAK) enzymatic complex. CAK activates the cyclin-associated kinases CDK1, CDK2, CDK4 and CDK6 by threonine phosphorylation. CAK complexed to the core-TFIIH basal transcription factor activates RNA polymerase II by serine phosphorylation of the repetitive C-terminal domain (CTD) of its large subunit (POLR2A), allowing its escape from the promoter and elongation of the transcripts. Involved in cell cycle control and in RNA transcription by RNA polymerase II.</text>
</comment>
<sequence>MDDQGCPRCKTTKYRNPSLKLMVNVCGHTLCESCVDLLFVRGAGNCPECGTPLRKSNFRVQLFEDPTVDKEVEIRKKVLKIYNKREEDFPSLREYNDFLEEVEEIVFNLTNNVDLDNTKKKMEIYQKENKDVIQKNKLKLTREQEELEEALEVERQENEQRRLFIQKEEQRQQILKRKNKQAFLDELESSDLPVALLLAQHKDRSTQLEMQLEKPKPIKPVTFSTGIKMFHRISIPQPRHIPPPPKLSLPEMGQHISLAPIHKLEEALYEYQPLQIETCGPQVPELEMLGRLGYLNHVRAASPQDIAGGYTSSLACHRALQDAFSGLFWQPS</sequence>
<dbReference type="InterPro" id="IPR015877">
    <property type="entry name" value="MAT1_centre"/>
</dbReference>
<feature type="domain" description="RING-type" evidence="12">
    <location>
        <begin position="6"/>
        <end position="49"/>
    </location>
</feature>
<dbReference type="InterPro" id="IPR004575">
    <property type="entry name" value="MAT1/Tfb3"/>
</dbReference>
<keyword evidence="9" id="KW-0131">Cell cycle</keyword>
<dbReference type="GO" id="GO:0006289">
    <property type="term" value="P:nucleotide-excision repair"/>
    <property type="evidence" value="ECO:0007669"/>
    <property type="project" value="InterPro"/>
</dbReference>
<keyword evidence="9" id="KW-0805">Transcription regulation</keyword>
<organism evidence="13 14">
    <name type="scientific">Sus scrofa</name>
    <name type="common">Pig</name>
    <dbReference type="NCBI Taxonomy" id="9823"/>
    <lineage>
        <taxon>Eukaryota</taxon>
        <taxon>Metazoa</taxon>
        <taxon>Chordata</taxon>
        <taxon>Craniata</taxon>
        <taxon>Vertebrata</taxon>
        <taxon>Euteleostomi</taxon>
        <taxon>Mammalia</taxon>
        <taxon>Eutheria</taxon>
        <taxon>Laurasiatheria</taxon>
        <taxon>Artiodactyla</taxon>
        <taxon>Suina</taxon>
        <taxon>Suidae</taxon>
        <taxon>Sus</taxon>
    </lineage>
</organism>
<dbReference type="Pfam" id="PF25811">
    <property type="entry name" value="CAK-anch_MAT1"/>
    <property type="match status" value="1"/>
</dbReference>
<evidence type="ECO:0000256" key="1">
    <source>
        <dbReference type="ARBA" id="ARBA00004123"/>
    </source>
</evidence>
<reference evidence="13" key="1">
    <citation type="submission" date="2025-08" db="UniProtKB">
        <authorList>
            <consortium name="Ensembl"/>
        </authorList>
    </citation>
    <scope>IDENTIFICATION</scope>
</reference>
<dbReference type="PANTHER" id="PTHR12683:SF13">
    <property type="entry name" value="CDK-ACTIVATING KINASE ASSEMBLY FACTOR MAT1"/>
    <property type="match status" value="1"/>
</dbReference>
<evidence type="ECO:0000256" key="5">
    <source>
        <dbReference type="ARBA" id="ARBA00023242"/>
    </source>
</evidence>
<dbReference type="PIRSF" id="PIRSF003338">
    <property type="entry name" value="MAT1_metazoa"/>
    <property type="match status" value="1"/>
</dbReference>
<keyword evidence="11" id="KW-0175">Coiled coil</keyword>
<proteinExistence type="predicted"/>
<dbReference type="CDD" id="cd16517">
    <property type="entry name" value="RING-HC_MAT1"/>
    <property type="match status" value="1"/>
</dbReference>
<dbReference type="Pfam" id="PF17121">
    <property type="entry name" value="zf-C3HC4_5"/>
    <property type="match status" value="1"/>
</dbReference>
<evidence type="ECO:0000259" key="12">
    <source>
        <dbReference type="PROSITE" id="PS50089"/>
    </source>
</evidence>